<dbReference type="AlphaFoldDB" id="A0A239CI52"/>
<proteinExistence type="predicted"/>
<gene>
    <name evidence="2" type="ORF">SAMN04488078_1006132</name>
</gene>
<keyword evidence="1" id="KW-0812">Transmembrane</keyword>
<accession>A0A239CI52</accession>
<keyword evidence="1" id="KW-0472">Membrane</keyword>
<sequence>MLLVAVMFVVATRRAPHVERWLTRDLCVTFGVILFVGIAAAVGNNIGRLLIFCSPVLAMILAAIARDWASVLASQNRPTPPAPGPGD</sequence>
<protein>
    <submittedName>
        <fullName evidence="2">Uncharacterized protein</fullName>
    </submittedName>
</protein>
<evidence type="ECO:0000313" key="3">
    <source>
        <dbReference type="Proteomes" id="UP000198440"/>
    </source>
</evidence>
<evidence type="ECO:0000313" key="2">
    <source>
        <dbReference type="EMBL" id="SNS19124.1"/>
    </source>
</evidence>
<feature type="transmembrane region" description="Helical" evidence="1">
    <location>
        <begin position="49"/>
        <end position="69"/>
    </location>
</feature>
<dbReference type="Proteomes" id="UP000198440">
    <property type="component" value="Unassembled WGS sequence"/>
</dbReference>
<keyword evidence="1" id="KW-1133">Transmembrane helix</keyword>
<dbReference type="EMBL" id="FZON01000006">
    <property type="protein sequence ID" value="SNS19124.1"/>
    <property type="molecule type" value="Genomic_DNA"/>
</dbReference>
<evidence type="ECO:0000256" key="1">
    <source>
        <dbReference type="SAM" id="Phobius"/>
    </source>
</evidence>
<reference evidence="2 3" key="1">
    <citation type="submission" date="2017-06" db="EMBL/GenBank/DDBJ databases">
        <authorList>
            <person name="Kim H.J."/>
            <person name="Triplett B.A."/>
        </authorList>
    </citation>
    <scope>NUCLEOTIDE SEQUENCE [LARGE SCALE GENOMIC DNA]</scope>
    <source>
        <strain evidence="2 3">DSM 11445</strain>
    </source>
</reference>
<dbReference type="RefSeq" id="WP_089276808.1">
    <property type="nucleotide sequence ID" value="NZ_FZON01000006.1"/>
</dbReference>
<feature type="transmembrane region" description="Helical" evidence="1">
    <location>
        <begin position="21"/>
        <end position="43"/>
    </location>
</feature>
<name>A0A239CI52_9RHOB</name>
<organism evidence="2 3">
    <name type="scientific">Antarctobacter heliothermus</name>
    <dbReference type="NCBI Taxonomy" id="74033"/>
    <lineage>
        <taxon>Bacteria</taxon>
        <taxon>Pseudomonadati</taxon>
        <taxon>Pseudomonadota</taxon>
        <taxon>Alphaproteobacteria</taxon>
        <taxon>Rhodobacterales</taxon>
        <taxon>Roseobacteraceae</taxon>
        <taxon>Antarctobacter</taxon>
    </lineage>
</organism>